<keyword evidence="3" id="KW-1185">Reference proteome</keyword>
<dbReference type="Proteomes" id="UP000527616">
    <property type="component" value="Unassembled WGS sequence"/>
</dbReference>
<accession>A0A7Z0IKV9</accession>
<evidence type="ECO:0000313" key="2">
    <source>
        <dbReference type="EMBL" id="NYI71014.1"/>
    </source>
</evidence>
<evidence type="ECO:0000256" key="1">
    <source>
        <dbReference type="SAM" id="MobiDB-lite"/>
    </source>
</evidence>
<gene>
    <name evidence="2" type="ORF">GGQ54_001574</name>
</gene>
<organism evidence="2 3">
    <name type="scientific">Naumannella cuiyingiana</name>
    <dbReference type="NCBI Taxonomy" id="1347891"/>
    <lineage>
        <taxon>Bacteria</taxon>
        <taxon>Bacillati</taxon>
        <taxon>Actinomycetota</taxon>
        <taxon>Actinomycetes</taxon>
        <taxon>Propionibacteriales</taxon>
        <taxon>Propionibacteriaceae</taxon>
        <taxon>Naumannella</taxon>
    </lineage>
</organism>
<evidence type="ECO:0000313" key="3">
    <source>
        <dbReference type="Proteomes" id="UP000527616"/>
    </source>
</evidence>
<protein>
    <submittedName>
        <fullName evidence="2">Uncharacterized protein</fullName>
    </submittedName>
</protein>
<proteinExistence type="predicted"/>
<reference evidence="2 3" key="1">
    <citation type="submission" date="2020-07" db="EMBL/GenBank/DDBJ databases">
        <title>Sequencing the genomes of 1000 actinobacteria strains.</title>
        <authorList>
            <person name="Klenk H.-P."/>
        </authorList>
    </citation>
    <scope>NUCLEOTIDE SEQUENCE [LARGE SCALE GENOMIC DNA]</scope>
    <source>
        <strain evidence="2 3">DSM 103164</strain>
    </source>
</reference>
<dbReference type="AlphaFoldDB" id="A0A7Z0IKV9"/>
<name>A0A7Z0IKV9_9ACTN</name>
<comment type="caution">
    <text evidence="2">The sequence shown here is derived from an EMBL/GenBank/DDBJ whole genome shotgun (WGS) entry which is preliminary data.</text>
</comment>
<sequence length="43" mass="4907">MPVAQMHNLPTEGTNTMNDKVPEKTSYRPGHHSSVQLPEFHYV</sequence>
<feature type="region of interest" description="Disordered" evidence="1">
    <location>
        <begin position="1"/>
        <end position="43"/>
    </location>
</feature>
<dbReference type="EMBL" id="JACBZS010000001">
    <property type="protein sequence ID" value="NYI71014.1"/>
    <property type="molecule type" value="Genomic_DNA"/>
</dbReference>